<dbReference type="Pfam" id="PF19297">
    <property type="entry name" value="QcrA_N"/>
    <property type="match status" value="1"/>
</dbReference>
<keyword evidence="7" id="KW-0679">Respiratory chain</keyword>
<dbReference type="PRINTS" id="PR00162">
    <property type="entry name" value="RIESKE"/>
</dbReference>
<feature type="transmembrane region" description="Helical" evidence="22">
    <location>
        <begin position="96"/>
        <end position="115"/>
    </location>
</feature>
<dbReference type="GO" id="GO:0046872">
    <property type="term" value="F:metal ion binding"/>
    <property type="evidence" value="ECO:0007669"/>
    <property type="project" value="UniProtKB-KW"/>
</dbReference>
<evidence type="ECO:0000256" key="3">
    <source>
        <dbReference type="ARBA" id="ARBA00010651"/>
    </source>
</evidence>
<feature type="transmembrane region" description="Helical" evidence="22">
    <location>
        <begin position="55"/>
        <end position="76"/>
    </location>
</feature>
<keyword evidence="12 22" id="KW-1133">Transmembrane helix</keyword>
<comment type="cofactor">
    <cofactor evidence="20">
        <name>[2Fe-2S] cluster</name>
        <dbReference type="ChEBI" id="CHEBI:190135"/>
    </cofactor>
</comment>
<keyword evidence="10" id="KW-0479">Metal-binding</keyword>
<dbReference type="SUPFAM" id="SSF50022">
    <property type="entry name" value="ISP domain"/>
    <property type="match status" value="1"/>
</dbReference>
<dbReference type="RefSeq" id="WP_424991522.1">
    <property type="nucleotide sequence ID" value="NZ_SOAW01000001.1"/>
</dbReference>
<evidence type="ECO:0000256" key="22">
    <source>
        <dbReference type="SAM" id="Phobius"/>
    </source>
</evidence>
<dbReference type="CDD" id="cd03467">
    <property type="entry name" value="Rieske"/>
    <property type="match status" value="1"/>
</dbReference>
<keyword evidence="9" id="KW-0001">2Fe-2S</keyword>
<comment type="function">
    <text evidence="1">Iron-sulfur subunit of the cytochrome bc1 complex, an essential component of the respiratory electron transport chain required for ATP synthesis. The bc1 complex catalyzes the oxidation of menaquinol and the reduction of cytochrome c in the respiratory chain. The bc1 complex operates through a Q-cycle mechanism that couples electron transfer to generation of the proton gradient that drives ATP synthesis.</text>
</comment>
<dbReference type="InterPro" id="IPR005805">
    <property type="entry name" value="Rieske_Fe-S_prot_C"/>
</dbReference>
<evidence type="ECO:0000256" key="12">
    <source>
        <dbReference type="ARBA" id="ARBA00022989"/>
    </source>
</evidence>
<dbReference type="AlphaFoldDB" id="A0A4R7J6D2"/>
<evidence type="ECO:0000259" key="23">
    <source>
        <dbReference type="PROSITE" id="PS51296"/>
    </source>
</evidence>
<evidence type="ECO:0000256" key="7">
    <source>
        <dbReference type="ARBA" id="ARBA00022660"/>
    </source>
</evidence>
<organism evidence="24 25">
    <name type="scientific">Naumannella halotolerans</name>
    <dbReference type="NCBI Taxonomy" id="993414"/>
    <lineage>
        <taxon>Bacteria</taxon>
        <taxon>Bacillati</taxon>
        <taxon>Actinomycetota</taxon>
        <taxon>Actinomycetes</taxon>
        <taxon>Propionibacteriales</taxon>
        <taxon>Propionibacteriaceae</taxon>
        <taxon>Naumannella</taxon>
    </lineage>
</organism>
<evidence type="ECO:0000256" key="19">
    <source>
        <dbReference type="ARBA" id="ARBA00032409"/>
    </source>
</evidence>
<keyword evidence="17" id="KW-1015">Disulfide bond</keyword>
<reference evidence="24 25" key="1">
    <citation type="submission" date="2019-03" db="EMBL/GenBank/DDBJ databases">
        <title>Genomic Encyclopedia of Archaeal and Bacterial Type Strains, Phase II (KMG-II): from individual species to whole genera.</title>
        <authorList>
            <person name="Goeker M."/>
        </authorList>
    </citation>
    <scope>NUCLEOTIDE SEQUENCE [LARGE SCALE GENOMIC DNA]</scope>
    <source>
        <strain evidence="24 25">DSM 24323</strain>
    </source>
</reference>
<feature type="compositionally biased region" description="Basic and acidic residues" evidence="21">
    <location>
        <begin position="359"/>
        <end position="374"/>
    </location>
</feature>
<dbReference type="GO" id="GO:0051537">
    <property type="term" value="F:2 iron, 2 sulfur cluster binding"/>
    <property type="evidence" value="ECO:0007669"/>
    <property type="project" value="UniProtKB-KW"/>
</dbReference>
<name>A0A4R7J6D2_9ACTN</name>
<evidence type="ECO:0000313" key="24">
    <source>
        <dbReference type="EMBL" id="TDT32755.1"/>
    </source>
</evidence>
<evidence type="ECO:0000256" key="13">
    <source>
        <dbReference type="ARBA" id="ARBA00023002"/>
    </source>
</evidence>
<gene>
    <name evidence="24" type="ORF">CLV29_0343</name>
</gene>
<dbReference type="GO" id="GO:0004497">
    <property type="term" value="F:monooxygenase activity"/>
    <property type="evidence" value="ECO:0007669"/>
    <property type="project" value="UniProtKB-ARBA"/>
</dbReference>
<keyword evidence="25" id="KW-1185">Reference proteome</keyword>
<keyword evidence="15" id="KW-0411">Iron-sulfur</keyword>
<dbReference type="PANTHER" id="PTHR10134">
    <property type="entry name" value="CYTOCHROME B-C1 COMPLEX SUBUNIT RIESKE, MITOCHONDRIAL"/>
    <property type="match status" value="1"/>
</dbReference>
<dbReference type="PROSITE" id="PS51296">
    <property type="entry name" value="RIESKE"/>
    <property type="match status" value="1"/>
</dbReference>
<comment type="subcellular location">
    <subcellularLocation>
        <location evidence="2">Cell membrane</location>
        <topology evidence="2">Multi-pass membrane protein</topology>
    </subcellularLocation>
</comment>
<evidence type="ECO:0000256" key="9">
    <source>
        <dbReference type="ARBA" id="ARBA00022714"/>
    </source>
</evidence>
<evidence type="ECO:0000256" key="2">
    <source>
        <dbReference type="ARBA" id="ARBA00004651"/>
    </source>
</evidence>
<feature type="region of interest" description="Disordered" evidence="21">
    <location>
        <begin position="355"/>
        <end position="383"/>
    </location>
</feature>
<dbReference type="Pfam" id="PF00355">
    <property type="entry name" value="Rieske"/>
    <property type="match status" value="1"/>
</dbReference>
<dbReference type="InterPro" id="IPR017941">
    <property type="entry name" value="Rieske_2Fe-2S"/>
</dbReference>
<feature type="domain" description="Rieske" evidence="23">
    <location>
        <begin position="275"/>
        <end position="339"/>
    </location>
</feature>
<comment type="caution">
    <text evidence="24">The sequence shown here is derived from an EMBL/GenBank/DDBJ whole genome shotgun (WGS) entry which is preliminary data.</text>
</comment>
<evidence type="ECO:0000256" key="18">
    <source>
        <dbReference type="ARBA" id="ARBA00029586"/>
    </source>
</evidence>
<dbReference type="Gene3D" id="2.102.10.10">
    <property type="entry name" value="Rieske [2Fe-2S] iron-sulphur domain"/>
    <property type="match status" value="1"/>
</dbReference>
<evidence type="ECO:0000256" key="11">
    <source>
        <dbReference type="ARBA" id="ARBA00022982"/>
    </source>
</evidence>
<accession>A0A4R7J6D2</accession>
<evidence type="ECO:0000256" key="8">
    <source>
        <dbReference type="ARBA" id="ARBA00022692"/>
    </source>
</evidence>
<dbReference type="Proteomes" id="UP000295371">
    <property type="component" value="Unassembled WGS sequence"/>
</dbReference>
<keyword evidence="6" id="KW-1003">Cell membrane</keyword>
<proteinExistence type="inferred from homology"/>
<evidence type="ECO:0000256" key="14">
    <source>
        <dbReference type="ARBA" id="ARBA00023004"/>
    </source>
</evidence>
<evidence type="ECO:0000256" key="6">
    <source>
        <dbReference type="ARBA" id="ARBA00022475"/>
    </source>
</evidence>
<evidence type="ECO:0000256" key="17">
    <source>
        <dbReference type="ARBA" id="ARBA00023157"/>
    </source>
</evidence>
<dbReference type="InterPro" id="IPR045603">
    <property type="entry name" value="QcrA_N"/>
</dbReference>
<comment type="similarity">
    <text evidence="3">Belongs to the Rieske iron-sulfur protein family.</text>
</comment>
<feature type="transmembrane region" description="Helical" evidence="22">
    <location>
        <begin position="160"/>
        <end position="180"/>
    </location>
</feature>
<evidence type="ECO:0000256" key="10">
    <source>
        <dbReference type="ARBA" id="ARBA00022723"/>
    </source>
</evidence>
<keyword evidence="16 22" id="KW-0472">Membrane</keyword>
<dbReference type="GO" id="GO:0016705">
    <property type="term" value="F:oxidoreductase activity, acting on paired donors, with incorporation or reduction of molecular oxygen"/>
    <property type="evidence" value="ECO:0007669"/>
    <property type="project" value="UniProtKB-ARBA"/>
</dbReference>
<keyword evidence="8 22" id="KW-0812">Transmembrane</keyword>
<dbReference type="GO" id="GO:0005886">
    <property type="term" value="C:plasma membrane"/>
    <property type="evidence" value="ECO:0007669"/>
    <property type="project" value="UniProtKB-SubCell"/>
</dbReference>
<evidence type="ECO:0000256" key="4">
    <source>
        <dbReference type="ARBA" id="ARBA00015816"/>
    </source>
</evidence>
<keyword evidence="5" id="KW-0813">Transport</keyword>
<evidence type="ECO:0000256" key="16">
    <source>
        <dbReference type="ARBA" id="ARBA00023136"/>
    </source>
</evidence>
<sequence length="383" mass="41637">MSEHNDHDEPVVEGRVEEGSTAVVSKPIPDPGLEAEAPRYSDVNEAAAKRYTRMVAGLFLLAPLFAIAYVVVYFAIPVDYQIVVSDTQKYPAQNVFLGLTLGLALLAIGVGAVQWGREIMGDHEEAEERHAAASSEDERAEFMAKVDKGIEQANVGRRKVILGSMGVGVGALGLPLIISLGDLGPWPTGKWLDEHYMKTIWAPGVRLVNDVTFTPIRAADLTIGQLVNAEPETLQELDGHDTLVEKSKSAIIIVRMNPNQITIPATRQDWHVNGILCYSKICTHVGCPISLWEQQTHHLLCPCHQSTFDLGNSGVVVFGPASRALPQLPITVDAEGYLVARSGFVDDLGNPLAPGPSYFERDSSTDLTRPRSVEELSEQVGEN</sequence>
<evidence type="ECO:0000256" key="20">
    <source>
        <dbReference type="ARBA" id="ARBA00034078"/>
    </source>
</evidence>
<keyword evidence="14" id="KW-0408">Iron</keyword>
<keyword evidence="11" id="KW-0249">Electron transport</keyword>
<evidence type="ECO:0000256" key="15">
    <source>
        <dbReference type="ARBA" id="ARBA00023014"/>
    </source>
</evidence>
<evidence type="ECO:0000256" key="1">
    <source>
        <dbReference type="ARBA" id="ARBA00002494"/>
    </source>
</evidence>
<evidence type="ECO:0000256" key="5">
    <source>
        <dbReference type="ARBA" id="ARBA00022448"/>
    </source>
</evidence>
<evidence type="ECO:0000313" key="25">
    <source>
        <dbReference type="Proteomes" id="UP000295371"/>
    </source>
</evidence>
<dbReference type="EMBL" id="SOAW01000001">
    <property type="protein sequence ID" value="TDT32755.1"/>
    <property type="molecule type" value="Genomic_DNA"/>
</dbReference>
<dbReference type="InterPro" id="IPR036922">
    <property type="entry name" value="Rieske_2Fe-2S_sf"/>
</dbReference>
<protein>
    <recommendedName>
        <fullName evidence="4">Cytochrome bc1 complex Rieske iron-sulfur subunit</fullName>
    </recommendedName>
    <alternativeName>
        <fullName evidence="18">Cytochrome bc1 reductase complex subunit QcrA</fullName>
    </alternativeName>
    <alternativeName>
        <fullName evidence="19">Rieske iron-sulfur protein</fullName>
    </alternativeName>
</protein>
<keyword evidence="13" id="KW-0560">Oxidoreductase</keyword>
<dbReference type="InterPro" id="IPR014349">
    <property type="entry name" value="Rieske_Fe-S_prot"/>
</dbReference>
<evidence type="ECO:0000256" key="21">
    <source>
        <dbReference type="SAM" id="MobiDB-lite"/>
    </source>
</evidence>